<dbReference type="PANTHER" id="PTHR40517:SF1">
    <property type="entry name" value="METAL-DEPENDENT PHOSPHOHYDROLASE, HD SUPERFAMILY-RELATED"/>
    <property type="match status" value="1"/>
</dbReference>
<evidence type="ECO:0000313" key="1">
    <source>
        <dbReference type="EMBL" id="GAH78834.1"/>
    </source>
</evidence>
<organism evidence="1">
    <name type="scientific">marine sediment metagenome</name>
    <dbReference type="NCBI Taxonomy" id="412755"/>
    <lineage>
        <taxon>unclassified sequences</taxon>
        <taxon>metagenomes</taxon>
        <taxon>ecological metagenomes</taxon>
    </lineage>
</organism>
<protein>
    <recommendedName>
        <fullName evidence="2">HD domain-containing protein</fullName>
    </recommendedName>
</protein>
<evidence type="ECO:0008006" key="2">
    <source>
        <dbReference type="Google" id="ProtNLM"/>
    </source>
</evidence>
<dbReference type="EMBL" id="BARU01044548">
    <property type="protein sequence ID" value="GAH78834.1"/>
    <property type="molecule type" value="Genomic_DNA"/>
</dbReference>
<dbReference type="PANTHER" id="PTHR40517">
    <property type="entry name" value="METAL-DEPENDENT PHOSPHOHYDROLASE, HD SUPERFAMILY-RELATED"/>
    <property type="match status" value="1"/>
</dbReference>
<dbReference type="SUPFAM" id="SSF109604">
    <property type="entry name" value="HD-domain/PDEase-like"/>
    <property type="match status" value="1"/>
</dbReference>
<comment type="caution">
    <text evidence="1">The sequence shown here is derived from an EMBL/GenBank/DDBJ whole genome shotgun (WGS) entry which is preliminary data.</text>
</comment>
<sequence length="168" mass="18633">GIKFSIEEEKIGTEEESKIAVLISSLLHDIGMSVGRENHELLGAVFAMPIIERTLTKIYTKDIEKKTIIQSLIIEGIAGHMATQDIHSLEAGLVSIGDGCDMEKGRARIIFLLSRTPQVGDIHKYSANSIQNVEILEGEEKPIRIIVEMTESVGFFQIEEVLFPKILS</sequence>
<feature type="non-terminal residue" evidence="1">
    <location>
        <position position="1"/>
    </location>
</feature>
<accession>X1JKL6</accession>
<proteinExistence type="predicted"/>
<reference evidence="1" key="1">
    <citation type="journal article" date="2014" name="Front. Microbiol.">
        <title>High frequency of phylogenetically diverse reductive dehalogenase-homologous genes in deep subseafloor sedimentary metagenomes.</title>
        <authorList>
            <person name="Kawai M."/>
            <person name="Futagami T."/>
            <person name="Toyoda A."/>
            <person name="Takaki Y."/>
            <person name="Nishi S."/>
            <person name="Hori S."/>
            <person name="Arai W."/>
            <person name="Tsubouchi T."/>
            <person name="Morono Y."/>
            <person name="Uchiyama I."/>
            <person name="Ito T."/>
            <person name="Fujiyama A."/>
            <person name="Inagaki F."/>
            <person name="Takami H."/>
        </authorList>
    </citation>
    <scope>NUCLEOTIDE SEQUENCE</scope>
    <source>
        <strain evidence="1">Expedition CK06-06</strain>
    </source>
</reference>
<dbReference type="Gene3D" id="1.10.3210.10">
    <property type="entry name" value="Hypothetical protein af1432"/>
    <property type="match status" value="1"/>
</dbReference>
<dbReference type="InterPro" id="IPR039967">
    <property type="entry name" value="MJ1020-like"/>
</dbReference>
<name>X1JKL6_9ZZZZ</name>
<dbReference type="AlphaFoldDB" id="X1JKL6"/>
<gene>
    <name evidence="1" type="ORF">S03H2_67905</name>
</gene>
<feature type="non-terminal residue" evidence="1">
    <location>
        <position position="168"/>
    </location>
</feature>